<name>W4G560_APHAT</name>
<dbReference type="AlphaFoldDB" id="W4G560"/>
<dbReference type="VEuPathDB" id="FungiDB:H257_10901"/>
<dbReference type="RefSeq" id="XP_009835949.1">
    <property type="nucleotide sequence ID" value="XM_009837647.1"/>
</dbReference>
<evidence type="ECO:0000313" key="2">
    <source>
        <dbReference type="EMBL" id="ETV74862.1"/>
    </source>
</evidence>
<evidence type="ECO:0000256" key="1">
    <source>
        <dbReference type="SAM" id="MobiDB-lite"/>
    </source>
</evidence>
<protein>
    <submittedName>
        <fullName evidence="2">Uncharacterized protein</fullName>
    </submittedName>
</protein>
<feature type="region of interest" description="Disordered" evidence="1">
    <location>
        <begin position="51"/>
        <end position="98"/>
    </location>
</feature>
<sequence length="130" mass="14495">MSKALDGIAQDDATEGDAHQLYKPPDAAHVQGARVAGYLKVHLHHVAVTVDSGGMGHWKPDTEHGRDDPRQEPTHDCVRRRVGSRDQDQNVAHNIYKPTDFAGREHQFIQLKVAQIERRDAPKGPILLEV</sequence>
<proteinExistence type="predicted"/>
<feature type="compositionally biased region" description="Basic and acidic residues" evidence="1">
    <location>
        <begin position="58"/>
        <end position="88"/>
    </location>
</feature>
<gene>
    <name evidence="2" type="ORF">H257_10901</name>
</gene>
<dbReference type="EMBL" id="KI913143">
    <property type="protein sequence ID" value="ETV74862.1"/>
    <property type="molecule type" value="Genomic_DNA"/>
</dbReference>
<dbReference type="GeneID" id="20812897"/>
<accession>W4G560</accession>
<organism evidence="2">
    <name type="scientific">Aphanomyces astaci</name>
    <name type="common">Crayfish plague agent</name>
    <dbReference type="NCBI Taxonomy" id="112090"/>
    <lineage>
        <taxon>Eukaryota</taxon>
        <taxon>Sar</taxon>
        <taxon>Stramenopiles</taxon>
        <taxon>Oomycota</taxon>
        <taxon>Saprolegniomycetes</taxon>
        <taxon>Saprolegniales</taxon>
        <taxon>Verrucalvaceae</taxon>
        <taxon>Aphanomyces</taxon>
    </lineage>
</organism>
<reference evidence="2" key="1">
    <citation type="submission" date="2013-12" db="EMBL/GenBank/DDBJ databases">
        <title>The Genome Sequence of Aphanomyces astaci APO3.</title>
        <authorList>
            <consortium name="The Broad Institute Genomics Platform"/>
            <person name="Russ C."/>
            <person name="Tyler B."/>
            <person name="van West P."/>
            <person name="Dieguez-Uribeondo J."/>
            <person name="Young S.K."/>
            <person name="Zeng Q."/>
            <person name="Gargeya S."/>
            <person name="Fitzgerald M."/>
            <person name="Abouelleil A."/>
            <person name="Alvarado L."/>
            <person name="Chapman S.B."/>
            <person name="Gainer-Dewar J."/>
            <person name="Goldberg J."/>
            <person name="Griggs A."/>
            <person name="Gujja S."/>
            <person name="Hansen M."/>
            <person name="Howarth C."/>
            <person name="Imamovic A."/>
            <person name="Ireland A."/>
            <person name="Larimer J."/>
            <person name="McCowan C."/>
            <person name="Murphy C."/>
            <person name="Pearson M."/>
            <person name="Poon T.W."/>
            <person name="Priest M."/>
            <person name="Roberts A."/>
            <person name="Saif S."/>
            <person name="Shea T."/>
            <person name="Sykes S."/>
            <person name="Wortman J."/>
            <person name="Nusbaum C."/>
            <person name="Birren B."/>
        </authorList>
    </citation>
    <scope>NUCLEOTIDE SEQUENCE [LARGE SCALE GENOMIC DNA]</scope>
    <source>
        <strain evidence="2">APO3</strain>
    </source>
</reference>